<accession>A0A0F9KN31</accession>
<evidence type="ECO:0000313" key="1">
    <source>
        <dbReference type="EMBL" id="KKM16730.1"/>
    </source>
</evidence>
<comment type="caution">
    <text evidence="1">The sequence shown here is derived from an EMBL/GenBank/DDBJ whole genome shotgun (WGS) entry which is preliminary data.</text>
</comment>
<protein>
    <submittedName>
        <fullName evidence="1">Uncharacterized protein</fullName>
    </submittedName>
</protein>
<proteinExistence type="predicted"/>
<reference evidence="1" key="1">
    <citation type="journal article" date="2015" name="Nature">
        <title>Complex archaea that bridge the gap between prokaryotes and eukaryotes.</title>
        <authorList>
            <person name="Spang A."/>
            <person name="Saw J.H."/>
            <person name="Jorgensen S.L."/>
            <person name="Zaremba-Niedzwiedzka K."/>
            <person name="Martijn J."/>
            <person name="Lind A.E."/>
            <person name="van Eijk R."/>
            <person name="Schleper C."/>
            <person name="Guy L."/>
            <person name="Ettema T.J."/>
        </authorList>
    </citation>
    <scope>NUCLEOTIDE SEQUENCE</scope>
</reference>
<sequence>MDREEIKNRIDFNNIQEIEIEDIKGIPDTIIKTDYLVDFEGNFIIPLTPLEVKLIEKIKELEARILELEKK</sequence>
<dbReference type="AlphaFoldDB" id="A0A0F9KN31"/>
<gene>
    <name evidence="1" type="ORF">LCGC14_1682930</name>
</gene>
<organism evidence="1">
    <name type="scientific">marine sediment metagenome</name>
    <dbReference type="NCBI Taxonomy" id="412755"/>
    <lineage>
        <taxon>unclassified sequences</taxon>
        <taxon>metagenomes</taxon>
        <taxon>ecological metagenomes</taxon>
    </lineage>
</organism>
<dbReference type="EMBL" id="LAZR01014610">
    <property type="protein sequence ID" value="KKM16730.1"/>
    <property type="molecule type" value="Genomic_DNA"/>
</dbReference>
<name>A0A0F9KN31_9ZZZZ</name>